<reference evidence="2" key="1">
    <citation type="journal article" date="2023" name="G3 (Bethesda)">
        <title>A reference genome for the long-term kleptoplast-retaining sea slug Elysia crispata morphotype clarki.</title>
        <authorList>
            <person name="Eastman K.E."/>
            <person name="Pendleton A.L."/>
            <person name="Shaikh M.A."/>
            <person name="Suttiyut T."/>
            <person name="Ogas R."/>
            <person name="Tomko P."/>
            <person name="Gavelis G."/>
            <person name="Widhalm J.R."/>
            <person name="Wisecaver J.H."/>
        </authorList>
    </citation>
    <scope>NUCLEOTIDE SEQUENCE</scope>
    <source>
        <strain evidence="2">ECLA1</strain>
    </source>
</reference>
<dbReference type="EMBL" id="JAWDGP010001863">
    <property type="protein sequence ID" value="KAK3787537.1"/>
    <property type="molecule type" value="Genomic_DNA"/>
</dbReference>
<accession>A0AAE1AH42</accession>
<dbReference type="Proteomes" id="UP001283361">
    <property type="component" value="Unassembled WGS sequence"/>
</dbReference>
<protein>
    <submittedName>
        <fullName evidence="2">Uncharacterized protein</fullName>
    </submittedName>
</protein>
<sequence>MQLSDLSVPAAAELSASRQTSSAAISEFVRGKLIQSYRQSEGESMPGLSTSRHSRRQRRIREREYCRIQGKRLACLSFGKHFGYQVCVYRWSGDLRPATGVTGCRPRWLIIISVVITVVMIPRCRCFQMLLSVTWYRSCCC</sequence>
<feature type="region of interest" description="Disordered" evidence="1">
    <location>
        <begin position="37"/>
        <end position="56"/>
    </location>
</feature>
<comment type="caution">
    <text evidence="2">The sequence shown here is derived from an EMBL/GenBank/DDBJ whole genome shotgun (WGS) entry which is preliminary data.</text>
</comment>
<dbReference type="AlphaFoldDB" id="A0AAE1AH42"/>
<evidence type="ECO:0000256" key="1">
    <source>
        <dbReference type="SAM" id="MobiDB-lite"/>
    </source>
</evidence>
<evidence type="ECO:0000313" key="3">
    <source>
        <dbReference type="Proteomes" id="UP001283361"/>
    </source>
</evidence>
<evidence type="ECO:0000313" key="2">
    <source>
        <dbReference type="EMBL" id="KAK3787537.1"/>
    </source>
</evidence>
<gene>
    <name evidence="2" type="ORF">RRG08_014154</name>
</gene>
<keyword evidence="3" id="KW-1185">Reference proteome</keyword>
<organism evidence="2 3">
    <name type="scientific">Elysia crispata</name>
    <name type="common">lettuce slug</name>
    <dbReference type="NCBI Taxonomy" id="231223"/>
    <lineage>
        <taxon>Eukaryota</taxon>
        <taxon>Metazoa</taxon>
        <taxon>Spiralia</taxon>
        <taxon>Lophotrochozoa</taxon>
        <taxon>Mollusca</taxon>
        <taxon>Gastropoda</taxon>
        <taxon>Heterobranchia</taxon>
        <taxon>Euthyneura</taxon>
        <taxon>Panpulmonata</taxon>
        <taxon>Sacoglossa</taxon>
        <taxon>Placobranchoidea</taxon>
        <taxon>Plakobranchidae</taxon>
        <taxon>Elysia</taxon>
    </lineage>
</organism>
<proteinExistence type="predicted"/>
<name>A0AAE1AH42_9GAST</name>